<keyword evidence="1" id="KW-0040">ANK repeat</keyword>
<gene>
    <name evidence="3" type="ORF">QBC33DRAFT_623998</name>
</gene>
<sequence>MAVDLAEEIAQKTSSLIQSSNHRDLLDIVDPLRSHGVSHYVDLPQIIVCGSQSCGKKLVISYMHQRRSIILAVVTADNPFANQPVTKFARDIYPSGKRTLGLITKPDKIDRGSESERYYVELAQNQKVKLTLGWHVLRNSSHATADDTAEERDEREASFFEGSVWGNSLEPTQLGVKPLRGRLRNILWHQIKEGLPGVKSDVQSGIKSCENRLQQLGKPRATKREKHTYLQRISSRLSTLVRAAIDGAYVDHFLEPPPHQDTALERRLRAKKMRTDGHALEIVEHGMEPVRRSHSGYVKRDVYLKEVKERMIECRERELPGTFNPHVAGDLFSQQCKPWEAITQHLVEEIHGAAAKTFNRMVSEICDQKLLSRLMKGHIQPALHLLRKDLKAKVSEFLEPHLSIHPITSNRSSLWLYLRERSKISEADMVEVLRQFKIGTQPDIEEYSASITADVAAAYYTVALKKFIDDVSVNTVETCLIQLLPDVFSPDVVWDLSDELVELLGSEDETTVKERIDLTKKLMTLEKGLQDLDAFTVRHGANAVNALHLEAHEDKTSELENNFQALELAGTPLKSQECGLLGLPLDCLRLIFDLCIEYDESSHTNLQDATRIRLVCHIFDFEVMRTICTTRLLQKMKQNPEVGSLRECAAKGRDFYCCLPPFTGSSAAFLARYLFSQYHISKPADSLPWNANLSTAVNAVVNEVMQKDGVDPGGPERYNYFRTICERALHLFEPEPARPCVIWDLFNDHNQSLLFPMEHKIQVGKLETLVLLAQVYLGKPDVVGKIRSMILDRGPRKVSTFRKSIKGPELHRKAPLFGSFLEAAIRTHNHNLAVLLVRYEVDISEITKARGTAKEKKKRQYDWHFLEIATAVGDEEMVQILLETRPKPATQLWPMIRLAVCAEFPDVARVLMDYLRKHGFPGMKGKREEDLWAWDIDPHDEDGDWDEHPRPKWLTSNAALMEACRHGNLECVRVMLDSPYTLIHPAFLQKWWSRGLTWNGVSPVDIAIGRGDEAMLRLLIARGANPYGLGQCKTARHGTVLRFADRLVKSMVPAAEMANVGIARVLVEAGWECCVHLWMVVLHKAMLARTTLADTLDRVSPEKREDTMREWRRRDVEFWRYLVHVGAVDLTAVLKGCDSAKDTAALGIDKVGSVRSFILDEFPPQEKAPSEVIHSYAGERDG</sequence>
<dbReference type="Proteomes" id="UP001244011">
    <property type="component" value="Unassembled WGS sequence"/>
</dbReference>
<evidence type="ECO:0000313" key="3">
    <source>
        <dbReference type="EMBL" id="KAK1762049.1"/>
    </source>
</evidence>
<dbReference type="PANTHER" id="PTHR11566:SF21">
    <property type="entry name" value="DYNAMIN RELATED PROTEIN 1, ISOFORM A"/>
    <property type="match status" value="1"/>
</dbReference>
<dbReference type="InterPro" id="IPR027417">
    <property type="entry name" value="P-loop_NTPase"/>
</dbReference>
<dbReference type="RefSeq" id="XP_060278262.1">
    <property type="nucleotide sequence ID" value="XM_060432925.1"/>
</dbReference>
<keyword evidence="4" id="KW-1185">Reference proteome</keyword>
<dbReference type="Gene3D" id="3.40.50.300">
    <property type="entry name" value="P-loop containing nucleotide triphosphate hydrolases"/>
    <property type="match status" value="2"/>
</dbReference>
<evidence type="ECO:0000259" key="2">
    <source>
        <dbReference type="PROSITE" id="PS51388"/>
    </source>
</evidence>
<name>A0AAJ0BS01_9PEZI</name>
<dbReference type="GO" id="GO:0016559">
    <property type="term" value="P:peroxisome fission"/>
    <property type="evidence" value="ECO:0007669"/>
    <property type="project" value="TreeGrafter"/>
</dbReference>
<dbReference type="SUPFAM" id="SSF48403">
    <property type="entry name" value="Ankyrin repeat"/>
    <property type="match status" value="1"/>
</dbReference>
<evidence type="ECO:0000256" key="1">
    <source>
        <dbReference type="PROSITE-ProRule" id="PRU00023"/>
    </source>
</evidence>
<dbReference type="GO" id="GO:0006897">
    <property type="term" value="P:endocytosis"/>
    <property type="evidence" value="ECO:0007669"/>
    <property type="project" value="TreeGrafter"/>
</dbReference>
<feature type="domain" description="GED" evidence="2">
    <location>
        <begin position="449"/>
        <end position="540"/>
    </location>
</feature>
<dbReference type="SUPFAM" id="SSF52540">
    <property type="entry name" value="P-loop containing nucleoside triphosphate hydrolases"/>
    <property type="match status" value="1"/>
</dbReference>
<dbReference type="PROSITE" id="PS50088">
    <property type="entry name" value="ANK_REPEAT"/>
    <property type="match status" value="1"/>
</dbReference>
<dbReference type="PANTHER" id="PTHR11566">
    <property type="entry name" value="DYNAMIN"/>
    <property type="match status" value="1"/>
</dbReference>
<dbReference type="Pfam" id="PF01031">
    <property type="entry name" value="Dynamin_M"/>
    <property type="match status" value="1"/>
</dbReference>
<accession>A0AAJ0BS01</accession>
<dbReference type="InterPro" id="IPR022812">
    <property type="entry name" value="Dynamin"/>
</dbReference>
<dbReference type="GO" id="GO:0000266">
    <property type="term" value="P:mitochondrial fission"/>
    <property type="evidence" value="ECO:0007669"/>
    <property type="project" value="TreeGrafter"/>
</dbReference>
<dbReference type="PROSITE" id="PS50297">
    <property type="entry name" value="ANK_REP_REGION"/>
    <property type="match status" value="1"/>
</dbReference>
<dbReference type="PROSITE" id="PS51388">
    <property type="entry name" value="GED"/>
    <property type="match status" value="1"/>
</dbReference>
<dbReference type="Gene3D" id="1.25.40.20">
    <property type="entry name" value="Ankyrin repeat-containing domain"/>
    <property type="match status" value="1"/>
</dbReference>
<dbReference type="GeneID" id="85316112"/>
<dbReference type="GO" id="GO:0048312">
    <property type="term" value="P:intracellular distribution of mitochondria"/>
    <property type="evidence" value="ECO:0007669"/>
    <property type="project" value="TreeGrafter"/>
</dbReference>
<protein>
    <recommendedName>
        <fullName evidence="2">GED domain-containing protein</fullName>
    </recommendedName>
</protein>
<dbReference type="SMART" id="SM00248">
    <property type="entry name" value="ANK"/>
    <property type="match status" value="4"/>
</dbReference>
<dbReference type="AlphaFoldDB" id="A0AAJ0BS01"/>
<feature type="repeat" description="ANK" evidence="1">
    <location>
        <begin position="999"/>
        <end position="1025"/>
    </location>
</feature>
<dbReference type="GO" id="GO:0005874">
    <property type="term" value="C:microtubule"/>
    <property type="evidence" value="ECO:0007669"/>
    <property type="project" value="TreeGrafter"/>
</dbReference>
<dbReference type="GO" id="GO:0016020">
    <property type="term" value="C:membrane"/>
    <property type="evidence" value="ECO:0007669"/>
    <property type="project" value="TreeGrafter"/>
</dbReference>
<dbReference type="Gene3D" id="1.20.120.1240">
    <property type="entry name" value="Dynamin, middle domain"/>
    <property type="match status" value="1"/>
</dbReference>
<dbReference type="GO" id="GO:0008017">
    <property type="term" value="F:microtubule binding"/>
    <property type="evidence" value="ECO:0007669"/>
    <property type="project" value="TreeGrafter"/>
</dbReference>
<evidence type="ECO:0000313" key="4">
    <source>
        <dbReference type="Proteomes" id="UP001244011"/>
    </source>
</evidence>
<organism evidence="3 4">
    <name type="scientific">Phialemonium atrogriseum</name>
    <dbReference type="NCBI Taxonomy" id="1093897"/>
    <lineage>
        <taxon>Eukaryota</taxon>
        <taxon>Fungi</taxon>
        <taxon>Dikarya</taxon>
        <taxon>Ascomycota</taxon>
        <taxon>Pezizomycotina</taxon>
        <taxon>Sordariomycetes</taxon>
        <taxon>Sordariomycetidae</taxon>
        <taxon>Cephalothecales</taxon>
        <taxon>Cephalothecaceae</taxon>
        <taxon>Phialemonium</taxon>
    </lineage>
</organism>
<dbReference type="GO" id="GO:0005739">
    <property type="term" value="C:mitochondrion"/>
    <property type="evidence" value="ECO:0007669"/>
    <property type="project" value="TreeGrafter"/>
</dbReference>
<dbReference type="InterPro" id="IPR000375">
    <property type="entry name" value="Dynamin_stalk"/>
</dbReference>
<dbReference type="EMBL" id="MU839044">
    <property type="protein sequence ID" value="KAK1762049.1"/>
    <property type="molecule type" value="Genomic_DNA"/>
</dbReference>
<dbReference type="InterPro" id="IPR036770">
    <property type="entry name" value="Ankyrin_rpt-contain_sf"/>
</dbReference>
<dbReference type="InterPro" id="IPR020850">
    <property type="entry name" value="GED_dom"/>
</dbReference>
<dbReference type="GO" id="GO:0003924">
    <property type="term" value="F:GTPase activity"/>
    <property type="evidence" value="ECO:0007669"/>
    <property type="project" value="TreeGrafter"/>
</dbReference>
<reference evidence="3" key="1">
    <citation type="submission" date="2023-06" db="EMBL/GenBank/DDBJ databases">
        <title>Genome-scale phylogeny and comparative genomics of the fungal order Sordariales.</title>
        <authorList>
            <consortium name="Lawrence Berkeley National Laboratory"/>
            <person name="Hensen N."/>
            <person name="Bonometti L."/>
            <person name="Westerberg I."/>
            <person name="Brannstrom I.O."/>
            <person name="Guillou S."/>
            <person name="Cros-Aarteil S."/>
            <person name="Calhoun S."/>
            <person name="Haridas S."/>
            <person name="Kuo A."/>
            <person name="Mondo S."/>
            <person name="Pangilinan J."/>
            <person name="Riley R."/>
            <person name="Labutti K."/>
            <person name="Andreopoulos B."/>
            <person name="Lipzen A."/>
            <person name="Chen C."/>
            <person name="Yanf M."/>
            <person name="Daum C."/>
            <person name="Ng V."/>
            <person name="Clum A."/>
            <person name="Steindorff A."/>
            <person name="Ohm R."/>
            <person name="Martin F."/>
            <person name="Silar P."/>
            <person name="Natvig D."/>
            <person name="Lalanne C."/>
            <person name="Gautier V."/>
            <person name="Ament-Velasquez S.L."/>
            <person name="Kruys A."/>
            <person name="Hutchinson M.I."/>
            <person name="Powell A.J."/>
            <person name="Barry K."/>
            <person name="Miller A.N."/>
            <person name="Grigoriev I.V."/>
            <person name="Debuchy R."/>
            <person name="Gladieux P."/>
            <person name="Thoren M.H."/>
            <person name="Johannesson H."/>
        </authorList>
    </citation>
    <scope>NUCLEOTIDE SEQUENCE</scope>
    <source>
        <strain evidence="3">8032-3</strain>
    </source>
</reference>
<proteinExistence type="predicted"/>
<comment type="caution">
    <text evidence="3">The sequence shown here is derived from an EMBL/GenBank/DDBJ whole genome shotgun (WGS) entry which is preliminary data.</text>
</comment>
<dbReference type="InterPro" id="IPR002110">
    <property type="entry name" value="Ankyrin_rpt"/>
</dbReference>